<evidence type="ECO:0000313" key="3">
    <source>
        <dbReference type="EMBL" id="ABE36863.1"/>
    </source>
</evidence>
<accession>Q13GC6</accession>
<dbReference type="InterPro" id="IPR036188">
    <property type="entry name" value="FAD/NAD-bd_sf"/>
</dbReference>
<dbReference type="PATRIC" id="fig|266265.5.peg.8752"/>
<evidence type="ECO:0000313" key="4">
    <source>
        <dbReference type="Proteomes" id="UP000001817"/>
    </source>
</evidence>
<dbReference type="GO" id="GO:0071949">
    <property type="term" value="F:FAD binding"/>
    <property type="evidence" value="ECO:0007669"/>
    <property type="project" value="InterPro"/>
</dbReference>
<keyword evidence="3" id="KW-0503">Monooxygenase</keyword>
<feature type="domain" description="FAD-binding" evidence="2">
    <location>
        <begin position="12"/>
        <end position="353"/>
    </location>
</feature>
<dbReference type="EMBL" id="CP000272">
    <property type="protein sequence ID" value="ABE36863.1"/>
    <property type="molecule type" value="Genomic_DNA"/>
</dbReference>
<dbReference type="Proteomes" id="UP000001817">
    <property type="component" value="Chromosome 3"/>
</dbReference>
<keyword evidence="4" id="KW-1185">Reference proteome</keyword>
<dbReference type="GO" id="GO:0008688">
    <property type="term" value="F:3-(3-hydroxyphenyl)propionate hydroxylase activity"/>
    <property type="evidence" value="ECO:0007669"/>
    <property type="project" value="TreeGrafter"/>
</dbReference>
<organism evidence="3 4">
    <name type="scientific">Paraburkholderia xenovorans (strain LB400)</name>
    <dbReference type="NCBI Taxonomy" id="266265"/>
    <lineage>
        <taxon>Bacteria</taxon>
        <taxon>Pseudomonadati</taxon>
        <taxon>Pseudomonadota</taxon>
        <taxon>Betaproteobacteria</taxon>
        <taxon>Burkholderiales</taxon>
        <taxon>Burkholderiaceae</taxon>
        <taxon>Paraburkholderia</taxon>
    </lineage>
</organism>
<dbReference type="NCBIfam" id="NF004829">
    <property type="entry name" value="PRK06183.1-3"/>
    <property type="match status" value="1"/>
</dbReference>
<dbReference type="Pfam" id="PF01494">
    <property type="entry name" value="FAD_binding_3"/>
    <property type="match status" value="1"/>
</dbReference>
<dbReference type="PRINTS" id="PR00420">
    <property type="entry name" value="RNGMNOXGNASE"/>
</dbReference>
<dbReference type="OrthoDB" id="3443359at2"/>
<gene>
    <name evidence="3" type="ORF">Bxe_C0990</name>
</gene>
<dbReference type="PANTHER" id="PTHR43476">
    <property type="entry name" value="3-(3-HYDROXY-PHENYL)PROPIONATE/3-HYDROXYCINNAMIC ACID HYDROXYLASE"/>
    <property type="match status" value="1"/>
</dbReference>
<dbReference type="SUPFAM" id="SSF51905">
    <property type="entry name" value="FAD/NAD(P)-binding domain"/>
    <property type="match status" value="1"/>
</dbReference>
<dbReference type="GO" id="GO:0019622">
    <property type="term" value="P:3-(3-hydroxy)phenylpropionate catabolic process"/>
    <property type="evidence" value="ECO:0007669"/>
    <property type="project" value="TreeGrafter"/>
</dbReference>
<dbReference type="KEGG" id="bxe:Bxe_C0990"/>
<dbReference type="InterPro" id="IPR050631">
    <property type="entry name" value="PheA/TfdB_FAD_monoxygenase"/>
</dbReference>
<dbReference type="eggNOG" id="COG0654">
    <property type="taxonomic scope" value="Bacteria"/>
</dbReference>
<proteinExistence type="predicted"/>
<name>Q13GC6_PARXL</name>
<dbReference type="InterPro" id="IPR002938">
    <property type="entry name" value="FAD-bd"/>
</dbReference>
<reference evidence="3 4" key="1">
    <citation type="journal article" date="2006" name="Proc. Natl. Acad. Sci. U.S.A.">
        <title>Burkholderia xenovorans LB400 harbors a multi-replicon, 9.73-Mbp genome shaped for versatility.</title>
        <authorList>
            <person name="Chain P.S."/>
            <person name="Denef V.J."/>
            <person name="Konstantinidis K.T."/>
            <person name="Vergez L.M."/>
            <person name="Agullo L."/>
            <person name="Reyes V.L."/>
            <person name="Hauser L."/>
            <person name="Cordova M."/>
            <person name="Gomez L."/>
            <person name="Gonzalez M."/>
            <person name="Land M."/>
            <person name="Lao V."/>
            <person name="Larimer F."/>
            <person name="LiPuma J.J."/>
            <person name="Mahenthiralingam E."/>
            <person name="Malfatti S.A."/>
            <person name="Marx C.J."/>
            <person name="Parnell J.J."/>
            <person name="Ramette A."/>
            <person name="Richardson P."/>
            <person name="Seeger M."/>
            <person name="Smith D."/>
            <person name="Spilker T."/>
            <person name="Sul W.J."/>
            <person name="Tsoi T.V."/>
            <person name="Ulrich L.E."/>
            <person name="Zhulin I.B."/>
            <person name="Tiedje J.M."/>
        </authorList>
    </citation>
    <scope>NUCLEOTIDE SEQUENCE [LARGE SCALE GENOMIC DNA]</scope>
    <source>
        <strain evidence="3 4">LB400</strain>
    </source>
</reference>
<dbReference type="PANTHER" id="PTHR43476:SF3">
    <property type="entry name" value="FAD-BINDING MONOOXYGENASE"/>
    <property type="match status" value="1"/>
</dbReference>
<dbReference type="STRING" id="266265.Bxe_C0990"/>
<sequence length="507" mass="55431">MSEKMTSKHACDYDVAVIGLGPTGATLANLLAIEGLRVLVLERDKDIFALPRAVHFDGECMRVFQTIGIAGTLLPNLFVALGVRFLNGAGKLLIDWTRPAGIGPQGWCASYKFHQPDLEVALRERLAQQAGVDVRLHHEAFALDEATDGVVVRFEDMSRGKLGRATARYVVGCDGARSIVRRFMGTELTDLKSHERWVVVDVLLNTPRPDLGDYTIQYCEPARPTTYTRGPGSRRRWEIMVMPGDDPSQVGTPEWLWDKLARWISPADARLERSAVYTFHSVVADGWRRGRLLLAGDAAHQTPPFMGQGMSAGIRDASNLAWKLGTVLRGDASDELLDTLESERSPHVREFIETAVQFGAIIQATDPDLVVMGDGEGSDSIRNFVTPQPALGPGAWLAGQTGTGGTISHQPRLADGRLLDDAVGYRFALVLLPEYREQLDDITDLVAQANLSVVADGGEPVRSWLGTLGAVAVLVRPDRYVHGIARNIESLESLIESALPRRQTEGV</sequence>
<keyword evidence="1 3" id="KW-0560">Oxidoreductase</keyword>
<dbReference type="EC" id="1.14.13.-" evidence="3"/>
<protein>
    <submittedName>
        <fullName evidence="3">Flavoprotein monooxygenase</fullName>
        <ecNumber evidence="3">1.14.13.-</ecNumber>
    </submittedName>
</protein>
<dbReference type="Gene3D" id="3.50.50.60">
    <property type="entry name" value="FAD/NAD(P)-binding domain"/>
    <property type="match status" value="1"/>
</dbReference>
<evidence type="ECO:0000256" key="1">
    <source>
        <dbReference type="ARBA" id="ARBA00023002"/>
    </source>
</evidence>
<dbReference type="Gene3D" id="3.30.70.2450">
    <property type="match status" value="1"/>
</dbReference>
<dbReference type="AlphaFoldDB" id="Q13GC6"/>
<evidence type="ECO:0000259" key="2">
    <source>
        <dbReference type="Pfam" id="PF01494"/>
    </source>
</evidence>
<dbReference type="RefSeq" id="WP_011494110.1">
    <property type="nucleotide sequence ID" value="NC_007953.1"/>
</dbReference>